<keyword evidence="1" id="KW-1133">Transmembrane helix</keyword>
<gene>
    <name evidence="3" type="ORF">BKA10_001862</name>
</gene>
<evidence type="ECO:0000256" key="1">
    <source>
        <dbReference type="SAM" id="Phobius"/>
    </source>
</evidence>
<reference evidence="3 4" key="1">
    <citation type="submission" date="2020-08" db="EMBL/GenBank/DDBJ databases">
        <title>Sequencing the genomes of 1000 actinobacteria strains.</title>
        <authorList>
            <person name="Klenk H.-P."/>
        </authorList>
    </citation>
    <scope>NUCLEOTIDE SEQUENCE [LARGE SCALE GENOMIC DNA]</scope>
    <source>
        <strain evidence="3 4">DSM 19600</strain>
    </source>
</reference>
<evidence type="ECO:0000313" key="4">
    <source>
        <dbReference type="Proteomes" id="UP000549113"/>
    </source>
</evidence>
<keyword evidence="1" id="KW-0812">Transmembrane</keyword>
<dbReference type="AlphaFoldDB" id="A0AA40SPJ8"/>
<dbReference type="Proteomes" id="UP000549113">
    <property type="component" value="Unassembled WGS sequence"/>
</dbReference>
<organism evidence="3 4">
    <name type="scientific">Microbacterium invictum</name>
    <dbReference type="NCBI Taxonomy" id="515415"/>
    <lineage>
        <taxon>Bacteria</taxon>
        <taxon>Bacillati</taxon>
        <taxon>Actinomycetota</taxon>
        <taxon>Actinomycetes</taxon>
        <taxon>Micrococcales</taxon>
        <taxon>Microbacteriaceae</taxon>
        <taxon>Microbacterium</taxon>
    </lineage>
</organism>
<dbReference type="RefSeq" id="WP_183499652.1">
    <property type="nucleotide sequence ID" value="NZ_BAABCO010000002.1"/>
</dbReference>
<dbReference type="InterPro" id="IPR025196">
    <property type="entry name" value="DUF4126"/>
</dbReference>
<feature type="transmembrane region" description="Helical" evidence="1">
    <location>
        <begin position="99"/>
        <end position="118"/>
    </location>
</feature>
<protein>
    <submittedName>
        <fullName evidence="3">Membrane protein</fullName>
    </submittedName>
</protein>
<keyword evidence="4" id="KW-1185">Reference proteome</keyword>
<keyword evidence="1" id="KW-0472">Membrane</keyword>
<evidence type="ECO:0000259" key="2">
    <source>
        <dbReference type="Pfam" id="PF13548"/>
    </source>
</evidence>
<evidence type="ECO:0000313" key="3">
    <source>
        <dbReference type="EMBL" id="MBB4140068.1"/>
    </source>
</evidence>
<sequence length="181" mass="18397">MTRATSIRRRARAVDAGARDPRGLTLRAAGLGLAGGMRAMAPAAMLALSHADAPPSALWARWPVLRSAWGRRILVLVGAGELVADKLPGTPSRLEPPALIGRVVIVTFGAAAIGSEYGGKGRTVWAAVVGAAAALAGNVLFARARAQGVAQTRLPDTAVAAIEDAACVGILTAVARTRPPG</sequence>
<dbReference type="EMBL" id="JACIFH010000001">
    <property type="protein sequence ID" value="MBB4140068.1"/>
    <property type="molecule type" value="Genomic_DNA"/>
</dbReference>
<feature type="domain" description="DUF4126" evidence="2">
    <location>
        <begin position="28"/>
        <end position="173"/>
    </location>
</feature>
<proteinExistence type="predicted"/>
<comment type="caution">
    <text evidence="3">The sequence shown here is derived from an EMBL/GenBank/DDBJ whole genome shotgun (WGS) entry which is preliminary data.</text>
</comment>
<feature type="transmembrane region" description="Helical" evidence="1">
    <location>
        <begin position="124"/>
        <end position="144"/>
    </location>
</feature>
<dbReference type="Pfam" id="PF13548">
    <property type="entry name" value="DUF4126"/>
    <property type="match status" value="1"/>
</dbReference>
<accession>A0AA40SPJ8</accession>
<name>A0AA40SPJ8_9MICO</name>